<organism evidence="1 2">
    <name type="scientific">Metschnikowia bicuspidata var. bicuspidata NRRL YB-4993</name>
    <dbReference type="NCBI Taxonomy" id="869754"/>
    <lineage>
        <taxon>Eukaryota</taxon>
        <taxon>Fungi</taxon>
        <taxon>Dikarya</taxon>
        <taxon>Ascomycota</taxon>
        <taxon>Saccharomycotina</taxon>
        <taxon>Pichiomycetes</taxon>
        <taxon>Metschnikowiaceae</taxon>
        <taxon>Metschnikowia</taxon>
    </lineage>
</organism>
<name>A0A1A0H9H2_9ASCO</name>
<dbReference type="PANTHER" id="PTHR12975">
    <property type="entry name" value="TRANSPORT PROTEIN TRAPP"/>
    <property type="match status" value="1"/>
</dbReference>
<dbReference type="GeneID" id="30030698"/>
<dbReference type="AlphaFoldDB" id="A0A1A0H9H2"/>
<dbReference type="GO" id="GO:1990072">
    <property type="term" value="C:TRAPPIII protein complex"/>
    <property type="evidence" value="ECO:0007669"/>
    <property type="project" value="TreeGrafter"/>
</dbReference>
<dbReference type="RefSeq" id="XP_018711162.1">
    <property type="nucleotide sequence ID" value="XM_018857722.1"/>
</dbReference>
<accession>A0A1A0H9H2</accession>
<dbReference type="Proteomes" id="UP000092555">
    <property type="component" value="Unassembled WGS sequence"/>
</dbReference>
<protein>
    <submittedName>
        <fullName evidence="1">Uncharacterized protein</fullName>
    </submittedName>
</protein>
<dbReference type="STRING" id="869754.A0A1A0H9H2"/>
<dbReference type="OrthoDB" id="203724at2759"/>
<keyword evidence="2" id="KW-1185">Reference proteome</keyword>
<gene>
    <name evidence="1" type="ORF">METBIDRAFT_43950</name>
</gene>
<reference evidence="1 2" key="1">
    <citation type="submission" date="2016-05" db="EMBL/GenBank/DDBJ databases">
        <title>Comparative genomics of biotechnologically important yeasts.</title>
        <authorList>
            <consortium name="DOE Joint Genome Institute"/>
            <person name="Riley R."/>
            <person name="Haridas S."/>
            <person name="Wolfe K.H."/>
            <person name="Lopes M.R."/>
            <person name="Hittinger C.T."/>
            <person name="Goker M."/>
            <person name="Salamov A."/>
            <person name="Wisecaver J."/>
            <person name="Long T.M."/>
            <person name="Aerts A.L."/>
            <person name="Barry K."/>
            <person name="Choi C."/>
            <person name="Clum A."/>
            <person name="Coughlan A.Y."/>
            <person name="Deshpande S."/>
            <person name="Douglass A.P."/>
            <person name="Hanson S.J."/>
            <person name="Klenk H.-P."/>
            <person name="LaButti K."/>
            <person name="Lapidus A."/>
            <person name="Lindquist E."/>
            <person name="Lipzen A."/>
            <person name="Meier-kolthoff J.P."/>
            <person name="Ohm R.A."/>
            <person name="Otillar R.P."/>
            <person name="Pangilinan J."/>
            <person name="Peng Y."/>
            <person name="Rokas A."/>
            <person name="Rosa C.A."/>
            <person name="Scheuner C."/>
            <person name="Sibirny A.A."/>
            <person name="Slot J.C."/>
            <person name="Stielow J.B."/>
            <person name="Sun H."/>
            <person name="Kurtzman C.P."/>
            <person name="Blackwell M."/>
            <person name="Grigoriev I.V."/>
            <person name="Jeffries T.W."/>
        </authorList>
    </citation>
    <scope>NUCLEOTIDE SEQUENCE [LARGE SCALE GENOMIC DNA]</scope>
    <source>
        <strain evidence="1 2">NRRL YB-4993</strain>
    </source>
</reference>
<comment type="caution">
    <text evidence="1">The sequence shown here is derived from an EMBL/GenBank/DDBJ whole genome shotgun (WGS) entry which is preliminary data.</text>
</comment>
<evidence type="ECO:0000313" key="1">
    <source>
        <dbReference type="EMBL" id="OBA20640.1"/>
    </source>
</evidence>
<dbReference type="PANTHER" id="PTHR12975:SF6">
    <property type="entry name" value="TRAFFICKING PROTEIN PARTICLE COMPLEX SUBUNIT 8"/>
    <property type="match status" value="1"/>
</dbReference>
<proteinExistence type="predicted"/>
<dbReference type="EMBL" id="LXTC01000004">
    <property type="protein sequence ID" value="OBA20640.1"/>
    <property type="molecule type" value="Genomic_DNA"/>
</dbReference>
<dbReference type="InterPro" id="IPR024420">
    <property type="entry name" value="TRAPP_III_complex_Trs85"/>
</dbReference>
<evidence type="ECO:0000313" key="2">
    <source>
        <dbReference type="Proteomes" id="UP000092555"/>
    </source>
</evidence>
<dbReference type="Pfam" id="PF12739">
    <property type="entry name" value="TRAPPC-Trs85"/>
    <property type="match status" value="1"/>
</dbReference>
<sequence length="636" mass="70233">MSASSAELPGVRQLLLLHAYLPLVSVQATPGADRALQALCHKALVSALLVLQAYGDTARFGLASQTYRVTNTQLVTRSYALFPVRFQPPLAELLAVHPPADDRPAPLFSISALELLTQAAAAARPAGPLYPGLFRRVVTCNRVVPFDTLNHPVAHVFVVHLGTDSVDAVRRLVVAFRNLPAPRYVQTADVLVHVFVLYDPAAHAASDIQQFQAAVQAELQLAATAVPVPAPAPGATDAVLMPELDGATIDQEAQSRALQQARPEPAGMRVPALLDAALRAKVFDFVARCLIPHMERRVRVWDDAVLAPRKSLAGRFFSVSRKLFTSSDGPPHASLLGAYNATGGFYPRLAPEQILRKLADWALMLKDFRYAYSTYDMLRRDYTNDKAWAYVAACQEMCIVSLLLAQTQPVASDTPPAKPDKNTLRKIRHDIVEPYMDNLSYTYKLRLNVKTYAVRAHLVVAELLLAMSMMFNIPWWWSDLIDECFLKAELELAAHLAALGAAAHATRAVLYERMGFAKQHCFFVPAGGTHIIADIFDRGVVPRPRSPPAEGHYMNSVKLVPHNDNAIKGLTRFRKSGFWYIMAMREWVGLGNAVQISLLADSLTIRYADTDASQQWYSRDDLVLARVKRYALEAVA</sequence>